<sequence>MLLQIMPKINTYCLMLQHIDP</sequence>
<name>A0A0A9A1C5_ARUDO</name>
<accession>A0A0A9A1C5</accession>
<reference evidence="1" key="2">
    <citation type="journal article" date="2015" name="Data Brief">
        <title>Shoot transcriptome of the giant reed, Arundo donax.</title>
        <authorList>
            <person name="Barrero R.A."/>
            <person name="Guerrero F.D."/>
            <person name="Moolhuijzen P."/>
            <person name="Goolsby J.A."/>
            <person name="Tidwell J."/>
            <person name="Bellgard S.E."/>
            <person name="Bellgard M.I."/>
        </authorList>
    </citation>
    <scope>NUCLEOTIDE SEQUENCE</scope>
    <source>
        <tissue evidence="1">Shoot tissue taken approximately 20 cm above the soil surface</tissue>
    </source>
</reference>
<protein>
    <submittedName>
        <fullName evidence="1">Uncharacterized protein</fullName>
    </submittedName>
</protein>
<dbReference type="AlphaFoldDB" id="A0A0A9A1C5"/>
<proteinExistence type="predicted"/>
<reference evidence="1" key="1">
    <citation type="submission" date="2014-09" db="EMBL/GenBank/DDBJ databases">
        <authorList>
            <person name="Magalhaes I.L.F."/>
            <person name="Oliveira U."/>
            <person name="Santos F.R."/>
            <person name="Vidigal T.H.D.A."/>
            <person name="Brescovit A.D."/>
            <person name="Santos A.J."/>
        </authorList>
    </citation>
    <scope>NUCLEOTIDE SEQUENCE</scope>
    <source>
        <tissue evidence="1">Shoot tissue taken approximately 20 cm above the soil surface</tissue>
    </source>
</reference>
<dbReference type="EMBL" id="GBRH01254152">
    <property type="protein sequence ID" value="JAD43743.1"/>
    <property type="molecule type" value="Transcribed_RNA"/>
</dbReference>
<organism evidence="1">
    <name type="scientific">Arundo donax</name>
    <name type="common">Giant reed</name>
    <name type="synonym">Donax arundinaceus</name>
    <dbReference type="NCBI Taxonomy" id="35708"/>
    <lineage>
        <taxon>Eukaryota</taxon>
        <taxon>Viridiplantae</taxon>
        <taxon>Streptophyta</taxon>
        <taxon>Embryophyta</taxon>
        <taxon>Tracheophyta</taxon>
        <taxon>Spermatophyta</taxon>
        <taxon>Magnoliopsida</taxon>
        <taxon>Liliopsida</taxon>
        <taxon>Poales</taxon>
        <taxon>Poaceae</taxon>
        <taxon>PACMAD clade</taxon>
        <taxon>Arundinoideae</taxon>
        <taxon>Arundineae</taxon>
        <taxon>Arundo</taxon>
    </lineage>
</organism>
<evidence type="ECO:0000313" key="1">
    <source>
        <dbReference type="EMBL" id="JAD43743.1"/>
    </source>
</evidence>